<dbReference type="EMBL" id="CP029187">
    <property type="protein sequence ID" value="AWI25592.1"/>
    <property type="molecule type" value="Genomic_DNA"/>
</dbReference>
<dbReference type="AlphaFoldDB" id="A0A2S1SGW7"/>
<reference evidence="1 2" key="1">
    <citation type="submission" date="2018-05" db="EMBL/GenBank/DDBJ databases">
        <title>Genome sequencing of Flavobacterium sp. HYN0049.</title>
        <authorList>
            <person name="Yi H."/>
            <person name="Baek C."/>
        </authorList>
    </citation>
    <scope>NUCLEOTIDE SEQUENCE [LARGE SCALE GENOMIC DNA]</scope>
    <source>
        <strain evidence="1 2">HYN0049</strain>
    </source>
</reference>
<protein>
    <recommendedName>
        <fullName evidence="3">Sec-independent protein translocase TatC</fullName>
    </recommendedName>
</protein>
<dbReference type="Gene3D" id="1.10.490.10">
    <property type="entry name" value="Globins"/>
    <property type="match status" value="1"/>
</dbReference>
<dbReference type="GO" id="GO:0020037">
    <property type="term" value="F:heme binding"/>
    <property type="evidence" value="ECO:0007669"/>
    <property type="project" value="InterPro"/>
</dbReference>
<evidence type="ECO:0000313" key="1">
    <source>
        <dbReference type="EMBL" id="AWI25592.1"/>
    </source>
</evidence>
<name>A0A2S1SGW7_9FLAO</name>
<proteinExistence type="predicted"/>
<evidence type="ECO:0008006" key="3">
    <source>
        <dbReference type="Google" id="ProtNLM"/>
    </source>
</evidence>
<keyword evidence="2" id="KW-1185">Reference proteome</keyword>
<dbReference type="Proteomes" id="UP000244937">
    <property type="component" value="Chromosome"/>
</dbReference>
<dbReference type="GO" id="GO:0019825">
    <property type="term" value="F:oxygen binding"/>
    <property type="evidence" value="ECO:0007669"/>
    <property type="project" value="InterPro"/>
</dbReference>
<dbReference type="CDD" id="cd08916">
    <property type="entry name" value="TrHb3_P"/>
    <property type="match status" value="1"/>
</dbReference>
<dbReference type="InterPro" id="IPR012292">
    <property type="entry name" value="Globin/Proto"/>
</dbReference>
<accession>A0A2S1SGW7</accession>
<dbReference type="InterPro" id="IPR009050">
    <property type="entry name" value="Globin-like_sf"/>
</dbReference>
<gene>
    <name evidence="1" type="ORF">HYN49_06600</name>
</gene>
<dbReference type="RefSeq" id="WP_108903380.1">
    <property type="nucleotide sequence ID" value="NZ_CP029187.1"/>
</dbReference>
<evidence type="ECO:0000313" key="2">
    <source>
        <dbReference type="Proteomes" id="UP000244937"/>
    </source>
</evidence>
<dbReference type="SUPFAM" id="SSF46458">
    <property type="entry name" value="Globin-like"/>
    <property type="match status" value="1"/>
</dbReference>
<dbReference type="OrthoDB" id="25954at2"/>
<dbReference type="KEGG" id="fpal:HYN49_06600"/>
<sequence length="121" mass="14144">MKDIENRADLDLLMGAFYSELLRDPAVNYVFTDVARINLTAHLPLIVDFWEQMLFNTHTYKSNVFEIHKNLHLKSALEKDHFSTWLNHLNRTTDSHFQGEKAEKVKTSALSIVTIMQLKLR</sequence>
<organism evidence="1 2">
    <name type="scientific">Flavobacterium pallidum</name>
    <dbReference type="NCBI Taxonomy" id="2172098"/>
    <lineage>
        <taxon>Bacteria</taxon>
        <taxon>Pseudomonadati</taxon>
        <taxon>Bacteroidota</taxon>
        <taxon>Flavobacteriia</taxon>
        <taxon>Flavobacteriales</taxon>
        <taxon>Flavobacteriaceae</taxon>
        <taxon>Flavobacterium</taxon>
    </lineage>
</organism>